<dbReference type="InterPro" id="IPR016167">
    <property type="entry name" value="FAD-bd_PCMH_sub1"/>
</dbReference>
<gene>
    <name evidence="8" type="ORF">RCL2_002389900</name>
    <name evidence="7" type="ORF">RclHR1_03200005</name>
</gene>
<evidence type="ECO:0000256" key="5">
    <source>
        <dbReference type="ARBA" id="ARBA00023002"/>
    </source>
</evidence>
<organism evidence="7 9">
    <name type="scientific">Rhizophagus clarus</name>
    <dbReference type="NCBI Taxonomy" id="94130"/>
    <lineage>
        <taxon>Eukaryota</taxon>
        <taxon>Fungi</taxon>
        <taxon>Fungi incertae sedis</taxon>
        <taxon>Mucoromycota</taxon>
        <taxon>Glomeromycotina</taxon>
        <taxon>Glomeromycetes</taxon>
        <taxon>Glomerales</taxon>
        <taxon>Glomeraceae</taxon>
        <taxon>Rhizophagus</taxon>
    </lineage>
</organism>
<keyword evidence="5" id="KW-0560">Oxidoreductase</keyword>
<comment type="caution">
    <text evidence="7">The sequence shown here is derived from an EMBL/GenBank/DDBJ whole genome shotgun (WGS) entry which is preliminary data.</text>
</comment>
<evidence type="ECO:0000313" key="9">
    <source>
        <dbReference type="Proteomes" id="UP000247702"/>
    </source>
</evidence>
<dbReference type="InterPro" id="IPR016166">
    <property type="entry name" value="FAD-bd_PCMH"/>
</dbReference>
<dbReference type="PROSITE" id="PS00862">
    <property type="entry name" value="OX2_COVAL_FAD"/>
    <property type="match status" value="1"/>
</dbReference>
<dbReference type="InterPro" id="IPR006094">
    <property type="entry name" value="Oxid_FAD_bind_N"/>
</dbReference>
<dbReference type="STRING" id="94130.A0A2Z6R848"/>
<protein>
    <submittedName>
        <fullName evidence="8">FAD linked oxidase</fullName>
    </submittedName>
</protein>
<dbReference type="InterPro" id="IPR006093">
    <property type="entry name" value="Oxy_OxRdtase_FAD_BS"/>
</dbReference>
<sequence>MGEQPVHDERFLILEERLPTGSVLFPGTTAYEQAIFIGNLLYRFETPSAVVQAVTDDDVAVTVSFAKEYNFELTVKSGGHSYAGYCLNQGGIVLDLSSMKKVDIDYDNMKVSIQGGAVWKDVYGPLDENHIVIGGQCPTVGVSAFLLGAGLSPFSRCYGLGIDNLLEMTIITAQGEKVTVTQEDDDPDKRDLFWAIRGGGGGNFGVTTGVKVKLHKLRDPGGIVVCGDLTWNLPEQMESFMEMMNVWNTTTWPETVCADAIWSYNGDQLLGQLTIIYNGTMEQCNNDLKPILNFKPAKNDLQPMQWFEWEVKDAAFDIFSQVYHHHGSFIFAEGAITPEVVGIITGLMKESKKIEGSSCHILWDHIGGVTKNIKPDDTAFPWRDGVYVTTVKAQWTDPNMCETMFNFVDRVKKLLVPHSVQGKAAYINYIDSTVENWQEAYYADNYPRLQKVKSKWDPTNFFKFEQSIEPIDCKKSRKRESDWKPWGNYALLKPQLLGNPKTKEEVYALDADIRRKFY</sequence>
<feature type="domain" description="FAD-binding PCMH-type" evidence="6">
    <location>
        <begin position="43"/>
        <end position="217"/>
    </location>
</feature>
<dbReference type="GO" id="GO:0071949">
    <property type="term" value="F:FAD binding"/>
    <property type="evidence" value="ECO:0007669"/>
    <property type="project" value="InterPro"/>
</dbReference>
<dbReference type="InterPro" id="IPR036318">
    <property type="entry name" value="FAD-bd_PCMH-like_sf"/>
</dbReference>
<evidence type="ECO:0000259" key="6">
    <source>
        <dbReference type="PROSITE" id="PS51387"/>
    </source>
</evidence>
<evidence type="ECO:0000256" key="1">
    <source>
        <dbReference type="ARBA" id="ARBA00001974"/>
    </source>
</evidence>
<dbReference type="Proteomes" id="UP000247702">
    <property type="component" value="Unassembled WGS sequence"/>
</dbReference>
<reference evidence="7 9" key="1">
    <citation type="submission" date="2017-11" db="EMBL/GenBank/DDBJ databases">
        <title>The genome of Rhizophagus clarus HR1 reveals common genetic basis of auxotrophy among arbuscular mycorrhizal fungi.</title>
        <authorList>
            <person name="Kobayashi Y."/>
        </authorList>
    </citation>
    <scope>NUCLEOTIDE SEQUENCE [LARGE SCALE GENOMIC DNA]</scope>
    <source>
        <strain evidence="7 9">HR1</strain>
    </source>
</reference>
<reference evidence="8" key="2">
    <citation type="submission" date="2019-10" db="EMBL/GenBank/DDBJ databases">
        <title>Conservation and host-specific expression of non-tandemly repeated heterogenous ribosome RNA gene in arbuscular mycorrhizal fungi.</title>
        <authorList>
            <person name="Maeda T."/>
            <person name="Kobayashi Y."/>
            <person name="Nakagawa T."/>
            <person name="Ezawa T."/>
            <person name="Yamaguchi K."/>
            <person name="Bino T."/>
            <person name="Nishimoto Y."/>
            <person name="Shigenobu S."/>
            <person name="Kawaguchi M."/>
        </authorList>
    </citation>
    <scope>NUCLEOTIDE SEQUENCE</scope>
    <source>
        <strain evidence="8">HR1</strain>
    </source>
</reference>
<dbReference type="InterPro" id="IPR016169">
    <property type="entry name" value="FAD-bd_PCMH_sub2"/>
</dbReference>
<dbReference type="OrthoDB" id="415825at2759"/>
<keyword evidence="3" id="KW-0285">Flavoprotein</keyword>
<dbReference type="GO" id="GO:0016491">
    <property type="term" value="F:oxidoreductase activity"/>
    <property type="evidence" value="ECO:0007669"/>
    <property type="project" value="UniProtKB-KW"/>
</dbReference>
<dbReference type="SUPFAM" id="SSF56176">
    <property type="entry name" value="FAD-binding/transporter-associated domain-like"/>
    <property type="match status" value="1"/>
</dbReference>
<dbReference type="Gene3D" id="3.40.462.20">
    <property type="match status" value="1"/>
</dbReference>
<dbReference type="Gene3D" id="3.30.43.10">
    <property type="entry name" value="Uridine Diphospho-n-acetylenolpyruvylglucosamine Reductase, domain 2"/>
    <property type="match status" value="1"/>
</dbReference>
<keyword evidence="4" id="KW-0274">FAD</keyword>
<dbReference type="PANTHER" id="PTHR42973">
    <property type="entry name" value="BINDING OXIDOREDUCTASE, PUTATIVE (AFU_ORTHOLOGUE AFUA_1G17690)-RELATED"/>
    <property type="match status" value="1"/>
</dbReference>
<dbReference type="EMBL" id="BEXD01002447">
    <property type="protein sequence ID" value="GBB98355.1"/>
    <property type="molecule type" value="Genomic_DNA"/>
</dbReference>
<proteinExistence type="inferred from homology"/>
<accession>A0A2Z6R848</accession>
<keyword evidence="9" id="KW-1185">Reference proteome</keyword>
<dbReference type="Gene3D" id="3.30.465.10">
    <property type="match status" value="1"/>
</dbReference>
<name>A0A2Z6R848_9GLOM</name>
<comment type="cofactor">
    <cofactor evidence="1">
        <name>FAD</name>
        <dbReference type="ChEBI" id="CHEBI:57692"/>
    </cofactor>
</comment>
<dbReference type="Pfam" id="PF08031">
    <property type="entry name" value="BBE"/>
    <property type="match status" value="1"/>
</dbReference>
<comment type="similarity">
    <text evidence="2">Belongs to the oxygen-dependent FAD-linked oxidoreductase family.</text>
</comment>
<dbReference type="AlphaFoldDB" id="A0A2Z6R848"/>
<dbReference type="PANTHER" id="PTHR42973:SF39">
    <property type="entry name" value="FAD-BINDING PCMH-TYPE DOMAIN-CONTAINING PROTEIN"/>
    <property type="match status" value="1"/>
</dbReference>
<dbReference type="InterPro" id="IPR012951">
    <property type="entry name" value="BBE"/>
</dbReference>
<evidence type="ECO:0000256" key="4">
    <source>
        <dbReference type="ARBA" id="ARBA00022827"/>
    </source>
</evidence>
<evidence type="ECO:0000256" key="2">
    <source>
        <dbReference type="ARBA" id="ARBA00005466"/>
    </source>
</evidence>
<dbReference type="EMBL" id="BLAL01000257">
    <property type="protein sequence ID" value="GES97314.1"/>
    <property type="molecule type" value="Genomic_DNA"/>
</dbReference>
<dbReference type="PROSITE" id="PS51387">
    <property type="entry name" value="FAD_PCMH"/>
    <property type="match status" value="1"/>
</dbReference>
<dbReference type="InterPro" id="IPR050416">
    <property type="entry name" value="FAD-linked_Oxidoreductase"/>
</dbReference>
<evidence type="ECO:0000256" key="3">
    <source>
        <dbReference type="ARBA" id="ARBA00022630"/>
    </source>
</evidence>
<dbReference type="Pfam" id="PF01565">
    <property type="entry name" value="FAD_binding_4"/>
    <property type="match status" value="1"/>
</dbReference>
<evidence type="ECO:0000313" key="7">
    <source>
        <dbReference type="EMBL" id="GBB98355.1"/>
    </source>
</evidence>
<evidence type="ECO:0000313" key="8">
    <source>
        <dbReference type="EMBL" id="GES97314.1"/>
    </source>
</evidence>
<dbReference type="Proteomes" id="UP000615446">
    <property type="component" value="Unassembled WGS sequence"/>
</dbReference>